<name>A0A850QFG7_9RHOB</name>
<evidence type="ECO:0000313" key="2">
    <source>
        <dbReference type="EMBL" id="NVO24601.1"/>
    </source>
</evidence>
<sequence>MMLLHSLRRSVRRTVGRLALTSVAGLLVAVGIGFLTAALWMLIAATHGAMMAATIIGGLYVGVGLIMMAVAMPSRSRHHHHHAPAVDPTALVLAQIAEGFVTGMRAGRATRR</sequence>
<feature type="transmembrane region" description="Helical" evidence="1">
    <location>
        <begin position="20"/>
        <end position="43"/>
    </location>
</feature>
<dbReference type="InterPro" id="IPR009937">
    <property type="entry name" value="Phage_holin_3_6"/>
</dbReference>
<dbReference type="AlphaFoldDB" id="A0A850QFG7"/>
<protein>
    <recommendedName>
        <fullName evidence="4">Phage holin family protein</fullName>
    </recommendedName>
</protein>
<dbReference type="Pfam" id="PF07332">
    <property type="entry name" value="Phage_holin_3_6"/>
    <property type="match status" value="1"/>
</dbReference>
<comment type="caution">
    <text evidence="2">The sequence shown here is derived from an EMBL/GenBank/DDBJ whole genome shotgun (WGS) entry which is preliminary data.</text>
</comment>
<evidence type="ECO:0000313" key="3">
    <source>
        <dbReference type="Proteomes" id="UP000592216"/>
    </source>
</evidence>
<gene>
    <name evidence="2" type="ORF">HJ536_14640</name>
</gene>
<proteinExistence type="predicted"/>
<evidence type="ECO:0000256" key="1">
    <source>
        <dbReference type="SAM" id="Phobius"/>
    </source>
</evidence>
<dbReference type="Proteomes" id="UP000592216">
    <property type="component" value="Unassembled WGS sequence"/>
</dbReference>
<evidence type="ECO:0008006" key="4">
    <source>
        <dbReference type="Google" id="ProtNLM"/>
    </source>
</evidence>
<accession>A0A850QFG7</accession>
<keyword evidence="1" id="KW-0472">Membrane</keyword>
<dbReference type="EMBL" id="JABCJE010000007">
    <property type="protein sequence ID" value="NVO24601.1"/>
    <property type="molecule type" value="Genomic_DNA"/>
</dbReference>
<feature type="transmembrane region" description="Helical" evidence="1">
    <location>
        <begin position="49"/>
        <end position="71"/>
    </location>
</feature>
<organism evidence="2 3">
    <name type="scientific">Donghicola mangrovi</name>
    <dbReference type="NCBI Taxonomy" id="2729614"/>
    <lineage>
        <taxon>Bacteria</taxon>
        <taxon>Pseudomonadati</taxon>
        <taxon>Pseudomonadota</taxon>
        <taxon>Alphaproteobacteria</taxon>
        <taxon>Rhodobacterales</taxon>
        <taxon>Roseobacteraceae</taxon>
        <taxon>Donghicola</taxon>
    </lineage>
</organism>
<keyword evidence="1" id="KW-0812">Transmembrane</keyword>
<keyword evidence="1" id="KW-1133">Transmembrane helix</keyword>
<reference evidence="2 3" key="1">
    <citation type="submission" date="2020-04" db="EMBL/GenBank/DDBJ databases">
        <title>Donghicola sp., a member of the Rhodobacteraceae family isolated from mangrove forest in Thailand.</title>
        <authorList>
            <person name="Charoenyingcharoen P."/>
            <person name="Yukphan P."/>
        </authorList>
    </citation>
    <scope>NUCLEOTIDE SEQUENCE [LARGE SCALE GENOMIC DNA]</scope>
    <source>
        <strain evidence="2 3">B5-SW-15</strain>
    </source>
</reference>
<dbReference type="RefSeq" id="WP_177158270.1">
    <property type="nucleotide sequence ID" value="NZ_JABCJE010000007.1"/>
</dbReference>